<keyword evidence="2 6" id="KW-0812">Transmembrane</keyword>
<dbReference type="Pfam" id="PF01062">
    <property type="entry name" value="Bestrophin"/>
    <property type="match status" value="1"/>
</dbReference>
<proteinExistence type="inferred from homology"/>
<keyword evidence="6" id="KW-0868">Chloride</keyword>
<evidence type="ECO:0000313" key="7">
    <source>
        <dbReference type="EMBL" id="KAB7504532.1"/>
    </source>
</evidence>
<evidence type="ECO:0000313" key="8">
    <source>
        <dbReference type="Proteomes" id="UP000326759"/>
    </source>
</evidence>
<dbReference type="GO" id="GO:0005254">
    <property type="term" value="F:chloride channel activity"/>
    <property type="evidence" value="ECO:0007669"/>
    <property type="project" value="UniProtKB-KW"/>
</dbReference>
<dbReference type="Proteomes" id="UP000326759">
    <property type="component" value="Unassembled WGS sequence"/>
</dbReference>
<comment type="function">
    <text evidence="6">Forms chloride channels.</text>
</comment>
<comment type="similarity">
    <text evidence="5 6">Belongs to the anion channel-forming bestrophin (TC 1.A.46) family. Calcium-sensitive chloride channel subfamily.</text>
</comment>
<comment type="subcellular location">
    <subcellularLocation>
        <location evidence="6">Cell membrane</location>
        <topology evidence="6">Multi-pass membrane protein</topology>
    </subcellularLocation>
    <subcellularLocation>
        <location evidence="1">Membrane</location>
    </subcellularLocation>
</comment>
<name>A0A5N5TDC4_9CRUS</name>
<keyword evidence="6" id="KW-0869">Chloride channel</keyword>
<sequence>MTVTYTKEVATQKLLGVFWKLLFRNYFAFLKRTFEKVALHFQEFTDLIPVSFVLGFYDERGRLMRRTIMRYANLAYVITLTMISPPVKKRFPTMDHLIEAVYSFFCSTLIGRQFLDPNQKYPKNYADYYVPWFTLLQFLFYMGWLKVAETLLNPFGEDDDDFNMNSMVDFNLQISYLIVDEMHNESPELIKDTYWDDVVPQELPYTLASQHLKIEPPQGSASDIVVPEKEQEFIWFSTVSEIKEETEELKEEEEDTDDVMTESVNEPRNQEEIWHFTVQLKRSGTTALTENMNQIFDITLNNEALKHCFTY</sequence>
<organism evidence="7 8">
    <name type="scientific">Armadillidium nasatum</name>
    <dbReference type="NCBI Taxonomy" id="96803"/>
    <lineage>
        <taxon>Eukaryota</taxon>
        <taxon>Metazoa</taxon>
        <taxon>Ecdysozoa</taxon>
        <taxon>Arthropoda</taxon>
        <taxon>Crustacea</taxon>
        <taxon>Multicrustacea</taxon>
        <taxon>Malacostraca</taxon>
        <taxon>Eumalacostraca</taxon>
        <taxon>Peracarida</taxon>
        <taxon>Isopoda</taxon>
        <taxon>Oniscidea</taxon>
        <taxon>Crinocheta</taxon>
        <taxon>Armadillidiidae</taxon>
        <taxon>Armadillidium</taxon>
    </lineage>
</organism>
<dbReference type="OrthoDB" id="201595at2759"/>
<dbReference type="AlphaFoldDB" id="A0A5N5TDC4"/>
<keyword evidence="6" id="KW-0813">Transport</keyword>
<keyword evidence="6" id="KW-0407">Ion channel</keyword>
<feature type="transmembrane region" description="Helical" evidence="6">
    <location>
        <begin position="127"/>
        <end position="145"/>
    </location>
</feature>
<keyword evidence="6" id="KW-0406">Ion transport</keyword>
<accession>A0A5N5TDC4</accession>
<evidence type="ECO:0000256" key="4">
    <source>
        <dbReference type="ARBA" id="ARBA00023136"/>
    </source>
</evidence>
<gene>
    <name evidence="7" type="ORF">Anas_09275</name>
</gene>
<feature type="transmembrane region" description="Helical" evidence="6">
    <location>
        <begin position="97"/>
        <end position="115"/>
    </location>
</feature>
<dbReference type="GO" id="GO:0034707">
    <property type="term" value="C:chloride channel complex"/>
    <property type="evidence" value="ECO:0007669"/>
    <property type="project" value="UniProtKB-KW"/>
</dbReference>
<keyword evidence="8" id="KW-1185">Reference proteome</keyword>
<dbReference type="PANTHER" id="PTHR10736:SF65">
    <property type="entry name" value="BESTROPHIN 1, ISOFORM C-RELATED"/>
    <property type="match status" value="1"/>
</dbReference>
<dbReference type="EMBL" id="SEYY01002928">
    <property type="protein sequence ID" value="KAB7504532.1"/>
    <property type="molecule type" value="Genomic_DNA"/>
</dbReference>
<evidence type="ECO:0000256" key="3">
    <source>
        <dbReference type="ARBA" id="ARBA00022989"/>
    </source>
</evidence>
<keyword evidence="3 6" id="KW-1133">Transmembrane helix</keyword>
<dbReference type="GO" id="GO:0005886">
    <property type="term" value="C:plasma membrane"/>
    <property type="evidence" value="ECO:0007669"/>
    <property type="project" value="UniProtKB-SubCell"/>
</dbReference>
<comment type="caution">
    <text evidence="7">The sequence shown here is derived from an EMBL/GenBank/DDBJ whole genome shotgun (WGS) entry which is preliminary data.</text>
</comment>
<reference evidence="7 8" key="1">
    <citation type="journal article" date="2019" name="PLoS Biol.">
        <title>Sex chromosomes control vertical transmission of feminizing Wolbachia symbionts in an isopod.</title>
        <authorList>
            <person name="Becking T."/>
            <person name="Chebbi M.A."/>
            <person name="Giraud I."/>
            <person name="Moumen B."/>
            <person name="Laverre T."/>
            <person name="Caubet Y."/>
            <person name="Peccoud J."/>
            <person name="Gilbert C."/>
            <person name="Cordaux R."/>
        </authorList>
    </citation>
    <scope>NUCLEOTIDE SEQUENCE [LARGE SCALE GENOMIC DNA]</scope>
    <source>
        <strain evidence="7">ANa2</strain>
        <tissue evidence="7">Whole body excluding digestive tract and cuticle</tissue>
    </source>
</reference>
<keyword evidence="4 6" id="KW-0472">Membrane</keyword>
<feature type="transmembrane region" description="Helical" evidence="6">
    <location>
        <begin position="68"/>
        <end position="85"/>
    </location>
</feature>
<keyword evidence="6" id="KW-1003">Cell membrane</keyword>
<dbReference type="InterPro" id="IPR021134">
    <property type="entry name" value="Bestrophin-like"/>
</dbReference>
<dbReference type="PANTHER" id="PTHR10736">
    <property type="entry name" value="BESTROPHIN"/>
    <property type="match status" value="1"/>
</dbReference>
<evidence type="ECO:0000256" key="5">
    <source>
        <dbReference type="ARBA" id="ARBA00034769"/>
    </source>
</evidence>
<evidence type="ECO:0000256" key="6">
    <source>
        <dbReference type="RuleBase" id="RU363126"/>
    </source>
</evidence>
<evidence type="ECO:0000256" key="1">
    <source>
        <dbReference type="ARBA" id="ARBA00004370"/>
    </source>
</evidence>
<evidence type="ECO:0000256" key="2">
    <source>
        <dbReference type="ARBA" id="ARBA00022692"/>
    </source>
</evidence>
<protein>
    <recommendedName>
        <fullName evidence="6">Bestrophin homolog</fullName>
    </recommendedName>
</protein>
<dbReference type="InterPro" id="IPR000615">
    <property type="entry name" value="Bestrophin"/>
</dbReference>